<accession>A0ABS2T3D8</accession>
<dbReference type="PANTHER" id="PTHR34351">
    <property type="entry name" value="SLR1927 PROTEIN-RELATED"/>
    <property type="match status" value="1"/>
</dbReference>
<proteinExistence type="predicted"/>
<sequence>MNKKSLKTIGILLFKWVLTILIFSGSFVYAMFQGGFVSWFLFYGLALVFLSSCFIPLLSVLGLRAERTLSSTEVEAGDTIEVVIKLSKPRLIPFFYYELIDYVPNSILTEKSSAMIFFSFDKEIAFTYQAKPSKRGVYAFDQTVIYANDLFGLFWVKRTVNVSTNLLVYPPYHFIENTENLYAFSKLAKRLNKGNDDHSISGTRQYAPGDRLTRIDWKRSANLNGLLTKEFETEENDELSVIHFTPANRSNHMDHWYEKSVEDVASLCATLIQKKAQLSLYVYNNKWTHVHVDEHSWMRALRVFALAQPVGNKQDQLPIVQEENKGVFIVVTAYVTEQYLDLLKHFVQRKMDVYAVVARDLSTDELKELRQLGVTYFGQIQSNSDRGYSNHA</sequence>
<gene>
    <name evidence="3" type="ORF">JOC54_004525</name>
</gene>
<keyword evidence="4" id="KW-1185">Reference proteome</keyword>
<organism evidence="3 4">
    <name type="scientific">Shouchella xiaoxiensis</name>
    <dbReference type="NCBI Taxonomy" id="766895"/>
    <lineage>
        <taxon>Bacteria</taxon>
        <taxon>Bacillati</taxon>
        <taxon>Bacillota</taxon>
        <taxon>Bacilli</taxon>
        <taxon>Bacillales</taxon>
        <taxon>Bacillaceae</taxon>
        <taxon>Shouchella</taxon>
    </lineage>
</organism>
<evidence type="ECO:0000313" key="4">
    <source>
        <dbReference type="Proteomes" id="UP001179280"/>
    </source>
</evidence>
<dbReference type="RefSeq" id="WP_204469247.1">
    <property type="nucleotide sequence ID" value="NZ_JAFBCV010000025.1"/>
</dbReference>
<dbReference type="Pfam" id="PF01882">
    <property type="entry name" value="DUF58"/>
    <property type="match status" value="1"/>
</dbReference>
<dbReference type="Proteomes" id="UP001179280">
    <property type="component" value="Unassembled WGS sequence"/>
</dbReference>
<dbReference type="EMBL" id="JAFBCV010000025">
    <property type="protein sequence ID" value="MBM7841224.1"/>
    <property type="molecule type" value="Genomic_DNA"/>
</dbReference>
<dbReference type="PANTHER" id="PTHR34351:SF2">
    <property type="entry name" value="DUF58 DOMAIN-CONTAINING PROTEIN"/>
    <property type="match status" value="1"/>
</dbReference>
<name>A0ABS2T3D8_9BACI</name>
<keyword evidence="1" id="KW-0812">Transmembrane</keyword>
<evidence type="ECO:0000256" key="1">
    <source>
        <dbReference type="SAM" id="Phobius"/>
    </source>
</evidence>
<protein>
    <submittedName>
        <fullName evidence="3">Uncharacterized protein (DUF58 family)</fullName>
    </submittedName>
</protein>
<feature type="transmembrane region" description="Helical" evidence="1">
    <location>
        <begin position="12"/>
        <end position="32"/>
    </location>
</feature>
<evidence type="ECO:0000259" key="2">
    <source>
        <dbReference type="Pfam" id="PF01882"/>
    </source>
</evidence>
<feature type="domain" description="DUF58" evidence="2">
    <location>
        <begin position="203"/>
        <end position="366"/>
    </location>
</feature>
<evidence type="ECO:0000313" key="3">
    <source>
        <dbReference type="EMBL" id="MBM7841224.1"/>
    </source>
</evidence>
<keyword evidence="1" id="KW-0472">Membrane</keyword>
<feature type="transmembrane region" description="Helical" evidence="1">
    <location>
        <begin position="38"/>
        <end position="61"/>
    </location>
</feature>
<reference evidence="3" key="1">
    <citation type="submission" date="2021-01" db="EMBL/GenBank/DDBJ databases">
        <title>Genomic Encyclopedia of Type Strains, Phase IV (KMG-IV): sequencing the most valuable type-strain genomes for metagenomic binning, comparative biology and taxonomic classification.</title>
        <authorList>
            <person name="Goeker M."/>
        </authorList>
    </citation>
    <scope>NUCLEOTIDE SEQUENCE</scope>
    <source>
        <strain evidence="3">DSM 21943</strain>
    </source>
</reference>
<comment type="caution">
    <text evidence="3">The sequence shown here is derived from an EMBL/GenBank/DDBJ whole genome shotgun (WGS) entry which is preliminary data.</text>
</comment>
<dbReference type="InterPro" id="IPR002881">
    <property type="entry name" value="DUF58"/>
</dbReference>
<keyword evidence="1" id="KW-1133">Transmembrane helix</keyword>